<accession>A0A6S6U866</accession>
<evidence type="ECO:0000313" key="1">
    <source>
        <dbReference type="EMBL" id="CAA6829326.1"/>
    </source>
</evidence>
<gene>
    <name evidence="1" type="ORF">HELGO_WM24204</name>
</gene>
<name>A0A6S6U866_9BACT</name>
<dbReference type="AlphaFoldDB" id="A0A6S6U866"/>
<proteinExistence type="predicted"/>
<organism evidence="1">
    <name type="scientific">uncultured Aureispira sp</name>
    <dbReference type="NCBI Taxonomy" id="1331704"/>
    <lineage>
        <taxon>Bacteria</taxon>
        <taxon>Pseudomonadati</taxon>
        <taxon>Bacteroidota</taxon>
        <taxon>Saprospiria</taxon>
        <taxon>Saprospirales</taxon>
        <taxon>Saprospiraceae</taxon>
        <taxon>Aureispira</taxon>
        <taxon>environmental samples</taxon>
    </lineage>
</organism>
<dbReference type="EMBL" id="CACVAQ010000481">
    <property type="protein sequence ID" value="CAA6829326.1"/>
    <property type="molecule type" value="Genomic_DNA"/>
</dbReference>
<protein>
    <submittedName>
        <fullName evidence="1">Uncharacterized protein</fullName>
    </submittedName>
</protein>
<sequence length="101" mass="11657">MTPELEQIRDEIDDLNAFKADIQFLEALANNAIYCLNQYQKKDISGRLKQAIDIVITDVLNTLTKEVEWAKEEVDNPDEGEFKILFIKAKNQILADINQLF</sequence>
<reference evidence="1" key="1">
    <citation type="submission" date="2020-01" db="EMBL/GenBank/DDBJ databases">
        <authorList>
            <person name="Meier V. D."/>
            <person name="Meier V D."/>
        </authorList>
    </citation>
    <scope>NUCLEOTIDE SEQUENCE</scope>
    <source>
        <strain evidence="1">HLG_WM_MAG_10</strain>
    </source>
</reference>